<dbReference type="SUPFAM" id="SSF103481">
    <property type="entry name" value="Multidrug resistance efflux transporter EmrE"/>
    <property type="match status" value="2"/>
</dbReference>
<feature type="transmembrane region" description="Helical" evidence="5">
    <location>
        <begin position="130"/>
        <end position="150"/>
    </location>
</feature>
<feature type="transmembrane region" description="Helical" evidence="5">
    <location>
        <begin position="218"/>
        <end position="241"/>
    </location>
</feature>
<dbReference type="PANTHER" id="PTHR32322">
    <property type="entry name" value="INNER MEMBRANE TRANSPORTER"/>
    <property type="match status" value="1"/>
</dbReference>
<gene>
    <name evidence="7" type="ORF">GB927_001420</name>
</gene>
<sequence>MTAENKNLTTDLALLLLLSTLWGASYTFIKLGVETIPPITLIAARTLIAGSLLLAIVWARGLSLPRDRKSWGRFLFQACLNSVIPFTLIAWAEQTTDAGLATILNSTSPIFTFLLTALVTRHEVVTGRKLFGVSAGLVGVGLIVGFEALGGLGQEAWAQLAIVAATVSYAGAAIFGKNFKGLDPMIPAAGSMICGAVLLIPASLIVDRPWTLAPSSESIMALLGLSVFSTALAFVIYFRLIQTLGSVGTTAQAYIRVPIGVGLGVLFLGETLMPTAWLGLVCVLAGVIAMTWPTRKPVAAAT</sequence>
<keyword evidence="8" id="KW-1185">Reference proteome</keyword>
<evidence type="ECO:0000256" key="4">
    <source>
        <dbReference type="ARBA" id="ARBA00023136"/>
    </source>
</evidence>
<evidence type="ECO:0000313" key="8">
    <source>
        <dbReference type="Proteomes" id="UP000996601"/>
    </source>
</evidence>
<evidence type="ECO:0000259" key="6">
    <source>
        <dbReference type="Pfam" id="PF00892"/>
    </source>
</evidence>
<dbReference type="RefSeq" id="WP_256114730.1">
    <property type="nucleotide sequence ID" value="NZ_WHSB02000001.1"/>
</dbReference>
<feature type="transmembrane region" description="Helical" evidence="5">
    <location>
        <begin position="156"/>
        <end position="176"/>
    </location>
</feature>
<dbReference type="InterPro" id="IPR000620">
    <property type="entry name" value="EamA_dom"/>
</dbReference>
<feature type="transmembrane region" description="Helical" evidence="5">
    <location>
        <begin position="275"/>
        <end position="292"/>
    </location>
</feature>
<dbReference type="InterPro" id="IPR050638">
    <property type="entry name" value="AA-Vitamin_Transporters"/>
</dbReference>
<evidence type="ECO:0000256" key="2">
    <source>
        <dbReference type="ARBA" id="ARBA00022692"/>
    </source>
</evidence>
<keyword evidence="2 5" id="KW-0812">Transmembrane</keyword>
<comment type="subcellular location">
    <subcellularLocation>
        <location evidence="1">Membrane</location>
        <topology evidence="1">Multi-pass membrane protein</topology>
    </subcellularLocation>
</comment>
<evidence type="ECO:0000256" key="5">
    <source>
        <dbReference type="SAM" id="Phobius"/>
    </source>
</evidence>
<protein>
    <submittedName>
        <fullName evidence="7">EamA family transporter</fullName>
    </submittedName>
</protein>
<feature type="domain" description="EamA" evidence="6">
    <location>
        <begin position="157"/>
        <end position="291"/>
    </location>
</feature>
<dbReference type="InterPro" id="IPR037185">
    <property type="entry name" value="EmrE-like"/>
</dbReference>
<feature type="transmembrane region" description="Helical" evidence="5">
    <location>
        <begin position="98"/>
        <end position="118"/>
    </location>
</feature>
<keyword evidence="3 5" id="KW-1133">Transmembrane helix</keyword>
<feature type="transmembrane region" description="Helical" evidence="5">
    <location>
        <begin position="188"/>
        <end position="206"/>
    </location>
</feature>
<name>A0ABT1R0H1_9HYPH</name>
<dbReference type="Pfam" id="PF00892">
    <property type="entry name" value="EamA"/>
    <property type="match status" value="2"/>
</dbReference>
<evidence type="ECO:0000313" key="7">
    <source>
        <dbReference type="EMBL" id="MCQ4628673.1"/>
    </source>
</evidence>
<feature type="transmembrane region" description="Helical" evidence="5">
    <location>
        <begin position="39"/>
        <end position="59"/>
    </location>
</feature>
<dbReference type="Proteomes" id="UP000996601">
    <property type="component" value="Unassembled WGS sequence"/>
</dbReference>
<proteinExistence type="predicted"/>
<feature type="transmembrane region" description="Helical" evidence="5">
    <location>
        <begin position="71"/>
        <end position="92"/>
    </location>
</feature>
<comment type="caution">
    <text evidence="7">The sequence shown here is derived from an EMBL/GenBank/DDBJ whole genome shotgun (WGS) entry which is preliminary data.</text>
</comment>
<organism evidence="7 8">
    <name type="scientific">Shinella lacus</name>
    <dbReference type="NCBI Taxonomy" id="2654216"/>
    <lineage>
        <taxon>Bacteria</taxon>
        <taxon>Pseudomonadati</taxon>
        <taxon>Pseudomonadota</taxon>
        <taxon>Alphaproteobacteria</taxon>
        <taxon>Hyphomicrobiales</taxon>
        <taxon>Rhizobiaceae</taxon>
        <taxon>Shinella</taxon>
    </lineage>
</organism>
<reference evidence="7" key="1">
    <citation type="submission" date="2021-07" db="EMBL/GenBank/DDBJ databases">
        <title>Shinella sp. nov., a novel member of the genus Shinella from water.</title>
        <authorList>
            <person name="Deng Y."/>
        </authorList>
    </citation>
    <scope>NUCLEOTIDE SEQUENCE</scope>
    <source>
        <strain evidence="7">CPCC 100929</strain>
    </source>
</reference>
<keyword evidence="4 5" id="KW-0472">Membrane</keyword>
<dbReference type="PANTHER" id="PTHR32322:SF9">
    <property type="entry name" value="AMINO-ACID METABOLITE EFFLUX PUMP-RELATED"/>
    <property type="match status" value="1"/>
</dbReference>
<feature type="transmembrane region" description="Helical" evidence="5">
    <location>
        <begin position="253"/>
        <end position="269"/>
    </location>
</feature>
<dbReference type="EMBL" id="WHSB02000001">
    <property type="protein sequence ID" value="MCQ4628673.1"/>
    <property type="molecule type" value="Genomic_DNA"/>
</dbReference>
<accession>A0ABT1R0H1</accession>
<evidence type="ECO:0000256" key="3">
    <source>
        <dbReference type="ARBA" id="ARBA00022989"/>
    </source>
</evidence>
<feature type="domain" description="EamA" evidence="6">
    <location>
        <begin position="13"/>
        <end position="144"/>
    </location>
</feature>
<evidence type="ECO:0000256" key="1">
    <source>
        <dbReference type="ARBA" id="ARBA00004141"/>
    </source>
</evidence>